<feature type="transmembrane region" description="Helical" evidence="1">
    <location>
        <begin position="12"/>
        <end position="34"/>
    </location>
</feature>
<dbReference type="InterPro" id="IPR027463">
    <property type="entry name" value="AcrB_DN_DC_subdom"/>
</dbReference>
<keyword evidence="1" id="KW-1133">Transmembrane helix</keyword>
<dbReference type="GO" id="GO:0005886">
    <property type="term" value="C:plasma membrane"/>
    <property type="evidence" value="ECO:0007669"/>
    <property type="project" value="TreeGrafter"/>
</dbReference>
<feature type="transmembrane region" description="Helical" evidence="1">
    <location>
        <begin position="526"/>
        <end position="547"/>
    </location>
</feature>
<feature type="transmembrane region" description="Helical" evidence="1">
    <location>
        <begin position="984"/>
        <end position="1010"/>
    </location>
</feature>
<name>A0A927GWJ5_9GAMM</name>
<dbReference type="Proteomes" id="UP000610558">
    <property type="component" value="Unassembled WGS sequence"/>
</dbReference>
<dbReference type="Gene3D" id="3.30.70.1440">
    <property type="entry name" value="Multidrug efflux transporter AcrB pore domain"/>
    <property type="match status" value="1"/>
</dbReference>
<dbReference type="SUPFAM" id="SSF82714">
    <property type="entry name" value="Multidrug efflux transporter AcrB TolC docking domain, DN and DC subdomains"/>
    <property type="match status" value="2"/>
</dbReference>
<feature type="transmembrane region" description="Helical" evidence="1">
    <location>
        <begin position="953"/>
        <end position="972"/>
    </location>
</feature>
<accession>A0A927GWJ5</accession>
<dbReference type="Gene3D" id="3.30.70.1320">
    <property type="entry name" value="Multidrug efflux transporter AcrB pore domain like"/>
    <property type="match status" value="1"/>
</dbReference>
<dbReference type="GO" id="GO:0042910">
    <property type="term" value="F:xenobiotic transmembrane transporter activity"/>
    <property type="evidence" value="ECO:0007669"/>
    <property type="project" value="TreeGrafter"/>
</dbReference>
<evidence type="ECO:0000313" key="3">
    <source>
        <dbReference type="Proteomes" id="UP000610558"/>
    </source>
</evidence>
<feature type="transmembrane region" description="Helical" evidence="1">
    <location>
        <begin position="386"/>
        <end position="410"/>
    </location>
</feature>
<dbReference type="SUPFAM" id="SSF82693">
    <property type="entry name" value="Multidrug efflux transporter AcrB pore domain, PN1, PN2, PC1 and PC2 subdomains"/>
    <property type="match status" value="3"/>
</dbReference>
<feature type="transmembrane region" description="Helical" evidence="1">
    <location>
        <begin position="854"/>
        <end position="874"/>
    </location>
</feature>
<dbReference type="Gene3D" id="1.20.1640.10">
    <property type="entry name" value="Multidrug efflux transporter AcrB transmembrane domain"/>
    <property type="match status" value="2"/>
</dbReference>
<dbReference type="PANTHER" id="PTHR32063:SF0">
    <property type="entry name" value="SWARMING MOTILITY PROTEIN SWRC"/>
    <property type="match status" value="1"/>
</dbReference>
<dbReference type="EMBL" id="JACXLD010000004">
    <property type="protein sequence ID" value="MBD2859007.1"/>
    <property type="molecule type" value="Genomic_DNA"/>
</dbReference>
<reference evidence="2" key="1">
    <citation type="submission" date="2020-09" db="EMBL/GenBank/DDBJ databases">
        <authorList>
            <person name="Yoon J.-W."/>
        </authorList>
    </citation>
    <scope>NUCLEOTIDE SEQUENCE</scope>
    <source>
        <strain evidence="2">KMU-158</strain>
    </source>
</reference>
<dbReference type="Gene3D" id="3.30.70.1430">
    <property type="entry name" value="Multidrug efflux transporter AcrB pore domain"/>
    <property type="match status" value="2"/>
</dbReference>
<feature type="transmembrane region" description="Helical" evidence="1">
    <location>
        <begin position="335"/>
        <end position="353"/>
    </location>
</feature>
<evidence type="ECO:0000256" key="1">
    <source>
        <dbReference type="SAM" id="Phobius"/>
    </source>
</evidence>
<evidence type="ECO:0000313" key="2">
    <source>
        <dbReference type="EMBL" id="MBD2859007.1"/>
    </source>
</evidence>
<dbReference type="Pfam" id="PF00873">
    <property type="entry name" value="ACR_tran"/>
    <property type="match status" value="1"/>
</dbReference>
<dbReference type="PANTHER" id="PTHR32063">
    <property type="match status" value="1"/>
</dbReference>
<protein>
    <submittedName>
        <fullName evidence="2">Efflux RND transporter permease subunit</fullName>
    </submittedName>
</protein>
<feature type="transmembrane region" description="Helical" evidence="1">
    <location>
        <begin position="360"/>
        <end position="380"/>
    </location>
</feature>
<feature type="transmembrane region" description="Helical" evidence="1">
    <location>
        <begin position="463"/>
        <end position="486"/>
    </location>
</feature>
<proteinExistence type="predicted"/>
<dbReference type="Gene3D" id="3.30.2090.10">
    <property type="entry name" value="Multidrug efflux transporter AcrB TolC docking domain, DN and DC subdomains"/>
    <property type="match status" value="2"/>
</dbReference>
<gene>
    <name evidence="2" type="ORF">IB286_08285</name>
</gene>
<feature type="transmembrane region" description="Helical" evidence="1">
    <location>
        <begin position="431"/>
        <end position="451"/>
    </location>
</feature>
<keyword evidence="1" id="KW-0812">Transmembrane</keyword>
<dbReference type="AlphaFoldDB" id="A0A927GWJ5"/>
<feature type="transmembrane region" description="Helical" evidence="1">
    <location>
        <begin position="881"/>
        <end position="901"/>
    </location>
</feature>
<organism evidence="2 3">
    <name type="scientific">Spongiibacter pelagi</name>
    <dbReference type="NCBI Taxonomy" id="2760804"/>
    <lineage>
        <taxon>Bacteria</taxon>
        <taxon>Pseudomonadati</taxon>
        <taxon>Pseudomonadota</taxon>
        <taxon>Gammaproteobacteria</taxon>
        <taxon>Cellvibrionales</taxon>
        <taxon>Spongiibacteraceae</taxon>
        <taxon>Spongiibacter</taxon>
    </lineage>
</organism>
<dbReference type="InterPro" id="IPR001036">
    <property type="entry name" value="Acrflvin-R"/>
</dbReference>
<sequence>MWISDLSIRRPVFATMLIGALVVLGSISLARLGVNFFPELDIPYVSVTTALEGASPETIETEVTDVIEEAVNTIAGLKLLRSVSSEGLSQIFLEFEMEDNLDVKVQDVRDKLDVARRNLPLDIEPPIVEKVDPASAPILSVMIASTVPISELTVFAEDTVKNRLQRVTGVGTVTVVGGRERQIRIWLNAERLRAYGLTADEVVQAIKREHVEVPGGRMETEMKDREFGVKTKGEVGSIREFEELIVAFDRQAPVKLGDVSRIEDGLEDERTYAELDGRTGISLDIRRQSGTNVVEVANAVKEALDEVRALAPEGTTIVTAQDASLFTEAGIRDTFADMIFAIGLVAIVTWFFLLSIGATLIVSIAMPCALIATFFAFYTADFTINMMTLIALAMAIGLLVDDAIVVLESIQREIEGGMSPANAASHGVDRVGGAVIAATVAIMAVYVPIAFMEGVIGRFFREYGLTVVFSIGVSLLVSLTLTPALCARILKPQAHKGAISSLIDRALSRLENWYSRMLSISIRYRYFVVAAALGSVVIGVLVAQRLAIDFIPSLDRSEFIADVELEQGAGISQSRELAKRAAAELAKIKHVDNVFFTVGGNQTERVNEISYFLKLVHKKDRLSDQFDVMAEARQVLYKVIPEAKTISVSEMPIMTGGGLTSFDMEYALTGSDLGELERITDEVMRRMRETGIYADIHSTYKIGRPELQIDVDRAKAADLGVSIKSLANNARIMLGGIEVTSYEENGERIEVRAQMEEDDRADMRWVELIQSRASDRSLIDFANVADLRFASGPAQIERQSRSRKIGIFANTKPGVALGTATEELDRIVAEVGLPEGYSGLYLGQARRMQDSTDAIIFAFVLALVSLYMILASLFNSFVQPLIVMVTAPLSFIGAFSMLYFFNQPLNIFVQIALIALMGLVMKNGILLVDLANQFREAGKASRDAVLSAGPQRLRPVLMTALSTVLGMVPVALANSDGSELRNPVGFLVIGGMSSSTILTLLVLPAAYVIADDAARSLRKFKSVALRKRA</sequence>
<dbReference type="RefSeq" id="WP_036256185.1">
    <property type="nucleotide sequence ID" value="NZ_JACXLD010000004.1"/>
</dbReference>
<keyword evidence="3" id="KW-1185">Reference proteome</keyword>
<dbReference type="SUPFAM" id="SSF82866">
    <property type="entry name" value="Multidrug efflux transporter AcrB transmembrane domain"/>
    <property type="match status" value="2"/>
</dbReference>
<keyword evidence="1" id="KW-0472">Membrane</keyword>
<comment type="caution">
    <text evidence="2">The sequence shown here is derived from an EMBL/GenBank/DDBJ whole genome shotgun (WGS) entry which is preliminary data.</text>
</comment>
<feature type="transmembrane region" description="Helical" evidence="1">
    <location>
        <begin position="907"/>
        <end position="932"/>
    </location>
</feature>
<dbReference type="PRINTS" id="PR00702">
    <property type="entry name" value="ACRIFLAVINRP"/>
</dbReference>